<evidence type="ECO:0000313" key="3">
    <source>
        <dbReference type="Proteomes" id="UP000574317"/>
    </source>
</evidence>
<dbReference type="InterPro" id="IPR023393">
    <property type="entry name" value="START-like_dom_sf"/>
</dbReference>
<accession>A0A8H5JKU5</accession>
<proteinExistence type="predicted"/>
<dbReference type="CDD" id="cd07812">
    <property type="entry name" value="SRPBCC"/>
    <property type="match status" value="1"/>
</dbReference>
<organism evidence="2 3">
    <name type="scientific">Fusarium napiforme</name>
    <dbReference type="NCBI Taxonomy" id="42672"/>
    <lineage>
        <taxon>Eukaryota</taxon>
        <taxon>Fungi</taxon>
        <taxon>Dikarya</taxon>
        <taxon>Ascomycota</taxon>
        <taxon>Pezizomycotina</taxon>
        <taxon>Sordariomycetes</taxon>
        <taxon>Hypocreomycetidae</taxon>
        <taxon>Hypocreales</taxon>
        <taxon>Nectriaceae</taxon>
        <taxon>Fusarium</taxon>
        <taxon>Fusarium fujikuroi species complex</taxon>
    </lineage>
</organism>
<evidence type="ECO:0000256" key="1">
    <source>
        <dbReference type="SAM" id="MobiDB-lite"/>
    </source>
</evidence>
<dbReference type="EMBL" id="JAAOAO010000212">
    <property type="protein sequence ID" value="KAF5556068.1"/>
    <property type="molecule type" value="Genomic_DNA"/>
</dbReference>
<protein>
    <submittedName>
        <fullName evidence="2">Uncharacterized protein</fullName>
    </submittedName>
</protein>
<comment type="caution">
    <text evidence="2">The sequence shown here is derived from an EMBL/GenBank/DDBJ whole genome shotgun (WGS) entry which is preliminary data.</text>
</comment>
<dbReference type="AlphaFoldDB" id="A0A8H5JKU5"/>
<evidence type="ECO:0000313" key="2">
    <source>
        <dbReference type="EMBL" id="KAF5556068.1"/>
    </source>
</evidence>
<reference evidence="2 3" key="1">
    <citation type="submission" date="2020-05" db="EMBL/GenBank/DDBJ databases">
        <title>Identification and distribution of gene clusters putatively required for synthesis of sphingolipid metabolism inhibitors in phylogenetically diverse species of the filamentous fungus Fusarium.</title>
        <authorList>
            <person name="Kim H.-S."/>
            <person name="Busman M."/>
            <person name="Brown D.W."/>
            <person name="Divon H."/>
            <person name="Uhlig S."/>
            <person name="Proctor R.H."/>
        </authorList>
    </citation>
    <scope>NUCLEOTIDE SEQUENCE [LARGE SCALE GENOMIC DNA]</scope>
    <source>
        <strain evidence="2 3">NRRL 25196</strain>
    </source>
</reference>
<keyword evidence="3" id="KW-1185">Reference proteome</keyword>
<sequence>MADNSGVTHSYTSQVINLPIEKVYDFVTVPTNWIKLQLGTWKVHGPGGEDDMEAVTRSMKPGEHFLEYMRVPNRFDFVGDWEVTVAERPHKWGFISRAWHGTSLPTVIEAIYTLEKIDDNTTRWSRHRTNTLRPGMQHSVDFLADKNDLEDEYQRIVKAYMEKGEPRETPHNPTEPHPRGWLDTLPVDKC</sequence>
<dbReference type="Proteomes" id="UP000574317">
    <property type="component" value="Unassembled WGS sequence"/>
</dbReference>
<dbReference type="Gene3D" id="3.30.530.20">
    <property type="match status" value="1"/>
</dbReference>
<feature type="region of interest" description="Disordered" evidence="1">
    <location>
        <begin position="162"/>
        <end position="190"/>
    </location>
</feature>
<gene>
    <name evidence="2" type="ORF">FNAPI_5859</name>
</gene>
<dbReference type="SUPFAM" id="SSF55961">
    <property type="entry name" value="Bet v1-like"/>
    <property type="match status" value="1"/>
</dbReference>
<name>A0A8H5JKU5_9HYPO</name>